<dbReference type="SUPFAM" id="SSF52047">
    <property type="entry name" value="RNI-like"/>
    <property type="match status" value="1"/>
</dbReference>
<proteinExistence type="inferred from homology"/>
<dbReference type="PROSITE" id="PS00108">
    <property type="entry name" value="PROTEIN_KINASE_ST"/>
    <property type="match status" value="1"/>
</dbReference>
<dbReference type="InterPro" id="IPR008271">
    <property type="entry name" value="Ser/Thr_kinase_AS"/>
</dbReference>
<dbReference type="InterPro" id="IPR013210">
    <property type="entry name" value="LRR_N_plant-typ"/>
</dbReference>
<evidence type="ECO:0000256" key="19">
    <source>
        <dbReference type="ARBA" id="ARBA00023180"/>
    </source>
</evidence>
<dbReference type="GO" id="GO:0004674">
    <property type="term" value="F:protein serine/threonine kinase activity"/>
    <property type="evidence" value="ECO:0007669"/>
    <property type="project" value="UniProtKB-KW"/>
</dbReference>
<dbReference type="FunFam" id="3.80.10.10:FF:000288">
    <property type="entry name" value="LRR receptor-like serine/threonine-protein kinase EFR"/>
    <property type="match status" value="1"/>
</dbReference>
<dbReference type="SUPFAM" id="SSF52058">
    <property type="entry name" value="L domain-like"/>
    <property type="match status" value="1"/>
</dbReference>
<dbReference type="SMART" id="SM00220">
    <property type="entry name" value="S_TKc"/>
    <property type="match status" value="1"/>
</dbReference>
<evidence type="ECO:0000256" key="4">
    <source>
        <dbReference type="ARBA" id="ARBA00012513"/>
    </source>
</evidence>
<evidence type="ECO:0000256" key="9">
    <source>
        <dbReference type="ARBA" id="ARBA00022679"/>
    </source>
</evidence>
<evidence type="ECO:0000256" key="21">
    <source>
        <dbReference type="ARBA" id="ARBA00048679"/>
    </source>
</evidence>
<dbReference type="Gene3D" id="1.10.510.10">
    <property type="entry name" value="Transferase(Phosphotransferase) domain 1"/>
    <property type="match status" value="1"/>
</dbReference>
<organism evidence="24 25">
    <name type="scientific">Cucurbita maxima</name>
    <name type="common">Pumpkin</name>
    <name type="synonym">Winter squash</name>
    <dbReference type="NCBI Taxonomy" id="3661"/>
    <lineage>
        <taxon>Eukaryota</taxon>
        <taxon>Viridiplantae</taxon>
        <taxon>Streptophyta</taxon>
        <taxon>Embryophyta</taxon>
        <taxon>Tracheophyta</taxon>
        <taxon>Spermatophyta</taxon>
        <taxon>Magnoliopsida</taxon>
        <taxon>eudicotyledons</taxon>
        <taxon>Gunneridae</taxon>
        <taxon>Pentapetalae</taxon>
        <taxon>rosids</taxon>
        <taxon>fabids</taxon>
        <taxon>Cucurbitales</taxon>
        <taxon>Cucurbitaceae</taxon>
        <taxon>Cucurbiteae</taxon>
        <taxon>Cucurbita</taxon>
    </lineage>
</organism>
<dbReference type="Pfam" id="PF00560">
    <property type="entry name" value="LRR_1"/>
    <property type="match status" value="5"/>
</dbReference>
<keyword evidence="5" id="KW-1003">Cell membrane</keyword>
<keyword evidence="6" id="KW-0723">Serine/threonine-protein kinase</keyword>
<dbReference type="Pfam" id="PF13855">
    <property type="entry name" value="LRR_8"/>
    <property type="match status" value="2"/>
</dbReference>
<keyword evidence="7" id="KW-0597">Phosphoprotein</keyword>
<evidence type="ECO:0000256" key="15">
    <source>
        <dbReference type="ARBA" id="ARBA00022840"/>
    </source>
</evidence>
<evidence type="ECO:0000256" key="7">
    <source>
        <dbReference type="ARBA" id="ARBA00022553"/>
    </source>
</evidence>
<keyword evidence="13" id="KW-0547">Nucleotide-binding</keyword>
<evidence type="ECO:0000256" key="18">
    <source>
        <dbReference type="ARBA" id="ARBA00023170"/>
    </source>
</evidence>
<evidence type="ECO:0000256" key="3">
    <source>
        <dbReference type="ARBA" id="ARBA00008684"/>
    </source>
</evidence>
<accession>A0A6J1KQ90</accession>
<dbReference type="FunFam" id="1.10.510.10:FF:000358">
    <property type="entry name" value="Putative leucine-rich repeat receptor-like serine/threonine-protein kinase"/>
    <property type="match status" value="1"/>
</dbReference>
<keyword evidence="15" id="KW-0067">ATP-binding</keyword>
<keyword evidence="16 22" id="KW-1133">Transmembrane helix</keyword>
<keyword evidence="12" id="KW-0677">Repeat</keyword>
<dbReference type="PANTHER" id="PTHR27000">
    <property type="entry name" value="LEUCINE-RICH REPEAT RECEPTOR-LIKE PROTEIN KINASE FAMILY PROTEIN-RELATED"/>
    <property type="match status" value="1"/>
</dbReference>
<keyword evidence="24" id="KW-1185">Reference proteome</keyword>
<dbReference type="InterPro" id="IPR001245">
    <property type="entry name" value="Ser-Thr/Tyr_kinase_cat_dom"/>
</dbReference>
<evidence type="ECO:0000256" key="13">
    <source>
        <dbReference type="ARBA" id="ARBA00022741"/>
    </source>
</evidence>
<keyword evidence="14" id="KW-0418">Kinase</keyword>
<dbReference type="PANTHER" id="PTHR27000:SF781">
    <property type="entry name" value="PROTEIN KINASE DOMAIN-CONTAINING PROTEIN"/>
    <property type="match status" value="1"/>
</dbReference>
<keyword evidence="17 22" id="KW-0472">Membrane</keyword>
<dbReference type="SUPFAM" id="SSF56112">
    <property type="entry name" value="Protein kinase-like (PK-like)"/>
    <property type="match status" value="1"/>
</dbReference>
<feature type="transmembrane region" description="Helical" evidence="22">
    <location>
        <begin position="642"/>
        <end position="664"/>
    </location>
</feature>
<keyword evidence="19" id="KW-0325">Glycoprotein</keyword>
<dbReference type="GeneID" id="111496634"/>
<sequence length="1020" mass="111932">MAATPQIAQFIKAVAFFNCILLGVVGSSIDTDKMALLSFKSRLGFSAATSLSSWNQNSSPCNWTGVSCSKYGSRRVVKLHLSSMGLSGSIHPHIGNLSFLQSLQLQNNQFTATIPTQINNLSQLRVLNMSFNDLQGGFPFNFTAMPALESLDLTSNQITDRLPKEMGVLTKLQVLNLARNQFYGTIPTAFGNISSLVTLNLGTNFLNGSIPSQVGELHNLKHLVLRLNHLSGIVPPNVFNKSSLLTLALASNRLEGTFPADIGDNLSNLLVFHFCFNQFTGTIPHSIHNMTKIQILRFAHNYFHGTLPPGLENLPQLSYYNVGSNKIVSIGDDGLSFIRSLMNNSHLDYLAIDDNQLEGLIPETIGNLSKDLSVLNMGGNRMYGNIPSSISNLRGLSLLNLSDNLLSGEIPPQIGKLGMLQMLGLARNRFSGNIPTSLGNLQRLIEFDLSGNSLIGEIPPSFGNFVNLFSLDLSNNMLEGSIPKEALTLPHLSKLLNLSNNLFSGSLPKEIGLLQNVVAIDISNNHISGNIVSSISGCKSLEVLIMARNEFSGSIPRALQDLRGLRRLDLSSNHLSGSIPSEIQNIAGLQFLNLSFNDLEGAIPMGGVFESIDNIYLEGNPKLCLYSSCPESGSKSAKLIKVIVYTVVFSTLALFFVIGMVICFKKKKSMVVPSTELLKRQYEMVTYDELRSATRNFNEKNLSGKGSFGSVYKGNLKQGVPVAIKVLDMNRAGSITSFLAECEALRNVRHRNLVKLITACSSIDFSNMEFRALIYELLSHGSLDEWIQGQRSHESGIGLNILERVNIAIDIASAINYLHHDCRFHIIHCDLKPSNILLDERMTAKVGDFGLARLLMESTDTQSSITSTHVLKGSIGYLPPEYGYGVKATKAGDVYSFGVTLLELFTGKNPTDEYFTGELNLVKWVESCFPNDLMEVIDFKLSKLCVDLKYENQIINSDKQKGCLIQTIEVALSCTVNSPTNRIDIKDALSKLKNAKDNLICSPKKRVSCSEDDSVHDLEY</sequence>
<reference evidence="25" key="1">
    <citation type="submission" date="2025-08" db="UniProtKB">
        <authorList>
            <consortium name="RefSeq"/>
        </authorList>
    </citation>
    <scope>IDENTIFICATION</scope>
    <source>
        <tissue evidence="25">Young leaves</tissue>
    </source>
</reference>
<dbReference type="Proteomes" id="UP000504608">
    <property type="component" value="Unplaced"/>
</dbReference>
<evidence type="ECO:0000256" key="20">
    <source>
        <dbReference type="ARBA" id="ARBA00047899"/>
    </source>
</evidence>
<dbReference type="SMART" id="SM00369">
    <property type="entry name" value="LRR_TYP"/>
    <property type="match status" value="8"/>
</dbReference>
<evidence type="ECO:0000256" key="22">
    <source>
        <dbReference type="SAM" id="Phobius"/>
    </source>
</evidence>
<keyword evidence="11" id="KW-0732">Signal</keyword>
<evidence type="ECO:0000256" key="1">
    <source>
        <dbReference type="ARBA" id="ARBA00004162"/>
    </source>
</evidence>
<evidence type="ECO:0000313" key="25">
    <source>
        <dbReference type="RefSeq" id="XP_023002895.1"/>
    </source>
</evidence>
<comment type="catalytic activity">
    <reaction evidence="21">
        <text>L-seryl-[protein] + ATP = O-phospho-L-seryl-[protein] + ADP + H(+)</text>
        <dbReference type="Rhea" id="RHEA:17989"/>
        <dbReference type="Rhea" id="RHEA-COMP:9863"/>
        <dbReference type="Rhea" id="RHEA-COMP:11604"/>
        <dbReference type="ChEBI" id="CHEBI:15378"/>
        <dbReference type="ChEBI" id="CHEBI:29999"/>
        <dbReference type="ChEBI" id="CHEBI:30616"/>
        <dbReference type="ChEBI" id="CHEBI:83421"/>
        <dbReference type="ChEBI" id="CHEBI:456216"/>
        <dbReference type="EC" id="2.7.11.1"/>
    </reaction>
</comment>
<dbReference type="InterPro" id="IPR011009">
    <property type="entry name" value="Kinase-like_dom_sf"/>
</dbReference>
<evidence type="ECO:0000256" key="11">
    <source>
        <dbReference type="ARBA" id="ARBA00022729"/>
    </source>
</evidence>
<comment type="similarity">
    <text evidence="3">Belongs to the protein kinase superfamily. Ser/Thr protein kinase family.</text>
</comment>
<protein>
    <recommendedName>
        <fullName evidence="4">non-specific serine/threonine protein kinase</fullName>
        <ecNumber evidence="4">2.7.11.1</ecNumber>
    </recommendedName>
</protein>
<evidence type="ECO:0000256" key="5">
    <source>
        <dbReference type="ARBA" id="ARBA00022475"/>
    </source>
</evidence>
<feature type="domain" description="Protein kinase" evidence="23">
    <location>
        <begin position="697"/>
        <end position="1000"/>
    </location>
</feature>
<dbReference type="FunFam" id="3.80.10.10:FF:000095">
    <property type="entry name" value="LRR receptor-like serine/threonine-protein kinase GSO1"/>
    <property type="match status" value="1"/>
</dbReference>
<evidence type="ECO:0000256" key="6">
    <source>
        <dbReference type="ARBA" id="ARBA00022527"/>
    </source>
</evidence>
<evidence type="ECO:0000256" key="14">
    <source>
        <dbReference type="ARBA" id="ARBA00022777"/>
    </source>
</evidence>
<dbReference type="Gene3D" id="3.80.10.10">
    <property type="entry name" value="Ribonuclease Inhibitor"/>
    <property type="match status" value="3"/>
</dbReference>
<comment type="subcellular location">
    <subcellularLocation>
        <location evidence="1">Cell membrane</location>
        <topology evidence="1">Single-pass membrane protein</topology>
    </subcellularLocation>
    <subcellularLocation>
        <location evidence="2">Membrane</location>
        <topology evidence="2">Single-pass type I membrane protein</topology>
    </subcellularLocation>
</comment>
<keyword evidence="18" id="KW-0675">Receptor</keyword>
<dbReference type="Pfam" id="PF07714">
    <property type="entry name" value="PK_Tyr_Ser-Thr"/>
    <property type="match status" value="1"/>
</dbReference>
<dbReference type="InterPro" id="IPR032675">
    <property type="entry name" value="LRR_dom_sf"/>
</dbReference>
<dbReference type="FunFam" id="3.30.200.20:FF:000432">
    <property type="entry name" value="LRR receptor-like serine/threonine-protein kinase EFR"/>
    <property type="match status" value="1"/>
</dbReference>
<evidence type="ECO:0000259" key="23">
    <source>
        <dbReference type="PROSITE" id="PS50011"/>
    </source>
</evidence>
<keyword evidence="9" id="KW-0808">Transferase</keyword>
<evidence type="ECO:0000256" key="2">
    <source>
        <dbReference type="ARBA" id="ARBA00004479"/>
    </source>
</evidence>
<dbReference type="AlphaFoldDB" id="A0A6J1KQ90"/>
<dbReference type="EC" id="2.7.11.1" evidence="4"/>
<dbReference type="KEGG" id="cmax:111496634"/>
<dbReference type="GO" id="GO:0005886">
    <property type="term" value="C:plasma membrane"/>
    <property type="evidence" value="ECO:0007669"/>
    <property type="project" value="UniProtKB-SubCell"/>
</dbReference>
<comment type="catalytic activity">
    <reaction evidence="20">
        <text>L-threonyl-[protein] + ATP = O-phospho-L-threonyl-[protein] + ADP + H(+)</text>
        <dbReference type="Rhea" id="RHEA:46608"/>
        <dbReference type="Rhea" id="RHEA-COMP:11060"/>
        <dbReference type="Rhea" id="RHEA-COMP:11605"/>
        <dbReference type="ChEBI" id="CHEBI:15378"/>
        <dbReference type="ChEBI" id="CHEBI:30013"/>
        <dbReference type="ChEBI" id="CHEBI:30616"/>
        <dbReference type="ChEBI" id="CHEBI:61977"/>
        <dbReference type="ChEBI" id="CHEBI:456216"/>
        <dbReference type="EC" id="2.7.11.1"/>
    </reaction>
</comment>
<name>A0A6J1KQ90_CUCMA</name>
<dbReference type="InterPro" id="IPR000719">
    <property type="entry name" value="Prot_kinase_dom"/>
</dbReference>
<keyword evidence="10 22" id="KW-0812">Transmembrane</keyword>
<dbReference type="Gene3D" id="3.30.200.20">
    <property type="entry name" value="Phosphorylase Kinase, domain 1"/>
    <property type="match status" value="1"/>
</dbReference>
<dbReference type="Pfam" id="PF08263">
    <property type="entry name" value="LRRNT_2"/>
    <property type="match status" value="1"/>
</dbReference>
<dbReference type="GO" id="GO:0005524">
    <property type="term" value="F:ATP binding"/>
    <property type="evidence" value="ECO:0007669"/>
    <property type="project" value="UniProtKB-KW"/>
</dbReference>
<gene>
    <name evidence="25" type="primary">LOC111496634</name>
</gene>
<evidence type="ECO:0000256" key="8">
    <source>
        <dbReference type="ARBA" id="ARBA00022614"/>
    </source>
</evidence>
<evidence type="ECO:0000256" key="16">
    <source>
        <dbReference type="ARBA" id="ARBA00022989"/>
    </source>
</evidence>
<dbReference type="OrthoDB" id="676979at2759"/>
<evidence type="ECO:0000256" key="10">
    <source>
        <dbReference type="ARBA" id="ARBA00022692"/>
    </source>
</evidence>
<dbReference type="RefSeq" id="XP_023002895.1">
    <property type="nucleotide sequence ID" value="XM_023147127.1"/>
</dbReference>
<keyword evidence="8" id="KW-0433">Leucine-rich repeat</keyword>
<evidence type="ECO:0000313" key="24">
    <source>
        <dbReference type="Proteomes" id="UP000504608"/>
    </source>
</evidence>
<dbReference type="InterPro" id="IPR001611">
    <property type="entry name" value="Leu-rich_rpt"/>
</dbReference>
<evidence type="ECO:0000256" key="17">
    <source>
        <dbReference type="ARBA" id="ARBA00023136"/>
    </source>
</evidence>
<dbReference type="PROSITE" id="PS50011">
    <property type="entry name" value="PROTEIN_KINASE_DOM"/>
    <property type="match status" value="1"/>
</dbReference>
<evidence type="ECO:0000256" key="12">
    <source>
        <dbReference type="ARBA" id="ARBA00022737"/>
    </source>
</evidence>
<dbReference type="InterPro" id="IPR003591">
    <property type="entry name" value="Leu-rich_rpt_typical-subtyp"/>
</dbReference>